<dbReference type="PROSITE" id="PS50089">
    <property type="entry name" value="ZF_RING_2"/>
    <property type="match status" value="1"/>
</dbReference>
<reference evidence="7" key="1">
    <citation type="submission" date="2014-11" db="EMBL/GenBank/DDBJ databases">
        <authorList>
            <person name="Otto D Thomas"/>
            <person name="Naeem Raeece"/>
        </authorList>
    </citation>
    <scope>NUCLEOTIDE SEQUENCE</scope>
</reference>
<dbReference type="SUPFAM" id="SSF57850">
    <property type="entry name" value="RING/U-box"/>
    <property type="match status" value="1"/>
</dbReference>
<dbReference type="GO" id="GO:0005680">
    <property type="term" value="C:anaphase-promoting complex"/>
    <property type="evidence" value="ECO:0007669"/>
    <property type="project" value="InterPro"/>
</dbReference>
<evidence type="ECO:0000256" key="1">
    <source>
        <dbReference type="ARBA" id="ARBA00022723"/>
    </source>
</evidence>
<dbReference type="InterPro" id="IPR001841">
    <property type="entry name" value="Znf_RING"/>
</dbReference>
<dbReference type="PROSITE" id="PS00518">
    <property type="entry name" value="ZF_RING_1"/>
    <property type="match status" value="1"/>
</dbReference>
<evidence type="ECO:0000256" key="2">
    <source>
        <dbReference type="ARBA" id="ARBA00022771"/>
    </source>
</evidence>
<evidence type="ECO:0000256" key="5">
    <source>
        <dbReference type="SAM" id="MobiDB-lite"/>
    </source>
</evidence>
<dbReference type="GO" id="GO:0051301">
    <property type="term" value="P:cell division"/>
    <property type="evidence" value="ECO:0007669"/>
    <property type="project" value="UniProtKB-KW"/>
</dbReference>
<evidence type="ECO:0000313" key="7">
    <source>
        <dbReference type="EMBL" id="CEM26288.1"/>
    </source>
</evidence>
<feature type="region of interest" description="Disordered" evidence="5">
    <location>
        <begin position="326"/>
        <end position="409"/>
    </location>
</feature>
<dbReference type="SMART" id="SM00184">
    <property type="entry name" value="RING"/>
    <property type="match status" value="1"/>
</dbReference>
<dbReference type="AlphaFoldDB" id="A0A0G4GAY9"/>
<dbReference type="GO" id="GO:0031145">
    <property type="term" value="P:anaphase-promoting complex-dependent catabolic process"/>
    <property type="evidence" value="ECO:0007669"/>
    <property type="project" value="InterPro"/>
</dbReference>
<feature type="compositionally biased region" description="Basic and acidic residues" evidence="5">
    <location>
        <begin position="395"/>
        <end position="404"/>
    </location>
</feature>
<proteinExistence type="predicted"/>
<evidence type="ECO:0000259" key="6">
    <source>
        <dbReference type="PROSITE" id="PS50089"/>
    </source>
</evidence>
<organism evidence="7">
    <name type="scientific">Chromera velia CCMP2878</name>
    <dbReference type="NCBI Taxonomy" id="1169474"/>
    <lineage>
        <taxon>Eukaryota</taxon>
        <taxon>Sar</taxon>
        <taxon>Alveolata</taxon>
        <taxon>Colpodellida</taxon>
        <taxon>Chromeraceae</taxon>
        <taxon>Chromera</taxon>
    </lineage>
</organism>
<gene>
    <name evidence="7" type="ORF">Cvel_21088</name>
</gene>
<dbReference type="GO" id="GO:0097602">
    <property type="term" value="F:cullin family protein binding"/>
    <property type="evidence" value="ECO:0007669"/>
    <property type="project" value="InterPro"/>
</dbReference>
<feature type="compositionally biased region" description="Basic and acidic residues" evidence="5">
    <location>
        <begin position="160"/>
        <end position="171"/>
    </location>
</feature>
<dbReference type="InterPro" id="IPR017907">
    <property type="entry name" value="Znf_RING_CS"/>
</dbReference>
<dbReference type="GO" id="GO:0061630">
    <property type="term" value="F:ubiquitin protein ligase activity"/>
    <property type="evidence" value="ECO:0007669"/>
    <property type="project" value="InterPro"/>
</dbReference>
<dbReference type="GO" id="GO:0008270">
    <property type="term" value="F:zinc ion binding"/>
    <property type="evidence" value="ECO:0007669"/>
    <property type="project" value="UniProtKB-KW"/>
</dbReference>
<dbReference type="Pfam" id="PF13639">
    <property type="entry name" value="zf-RING_2"/>
    <property type="match status" value="1"/>
</dbReference>
<feature type="region of interest" description="Disordered" evidence="5">
    <location>
        <begin position="154"/>
        <end position="173"/>
    </location>
</feature>
<dbReference type="EMBL" id="CDMZ01001047">
    <property type="protein sequence ID" value="CEM26288.1"/>
    <property type="molecule type" value="Genomic_DNA"/>
</dbReference>
<name>A0A0G4GAY9_9ALVE</name>
<evidence type="ECO:0000256" key="3">
    <source>
        <dbReference type="ARBA" id="ARBA00022833"/>
    </source>
</evidence>
<sequence length="702" mass="78399">MQVHLEILQSPVYPFSVFMAIIFPEETNRPPIVPDGQGLLPPRWRHWPLCEYSFEFYFAFLIKHLDARPTLITLPESPAEGAFAVFLRRKLEGVGGVEIRTVSRDSTFRIPVGGESDEPELQAGEGKSGEEEKSRTMEVSLECLVREPGGIVGGHGARGGVDRESMPRHDPTAVPFRSRSVAEHNHAPWQRRDVLSGRPASDLIAEAEEMEKKGNELLSKRRFMPAARVYVEALELLILLTNHVEALLGFAEGKGRDPFVADFVANEALSFCKALLEQHPTAASTVPSNFRWTDYVPNDLIEKTLRRHNRALEIAARAWGFDPSSTAMCSTAPSTVETPPESEARPQQQQQQERQGQPSEQHALTRNQRKNRNRRLRRRSQRQAELDVDAEEEECRSSEERVEENASLPLPLHEASLPVGVEGAAEGLLGSAFATTVGGSVLLTGSGLSVHRPSLYVHEDDVCPSCHREFSSELADSPITVLECSHAFCVPCLVKWTGRQQAELSCPMCRNPVPPTLPADLIRRISEETPALLEILSRLPLVEEEGDETAARLLETFEGDVGKVIESLQDLVVSQEAAELWQSLESEGSLNTKEKNEIFREARLPVNRVASQLADVRMRLRNVVDGRSDEFVALRESEKELVRELGRAHENASRNIFEQMNRGSDVGKQTADGVVKVDLHGLTVREAQKKFREDLFRLEALR</sequence>
<dbReference type="InterPro" id="IPR013083">
    <property type="entry name" value="Znf_RING/FYVE/PHD"/>
</dbReference>
<keyword evidence="1" id="KW-0479">Metal-binding</keyword>
<feature type="compositionally biased region" description="Polar residues" evidence="5">
    <location>
        <begin position="326"/>
        <end position="337"/>
    </location>
</feature>
<keyword evidence="3" id="KW-0862">Zinc</keyword>
<feature type="domain" description="RING-type" evidence="6">
    <location>
        <begin position="463"/>
        <end position="510"/>
    </location>
</feature>
<feature type="region of interest" description="Disordered" evidence="5">
    <location>
        <begin position="108"/>
        <end position="135"/>
    </location>
</feature>
<feature type="compositionally biased region" description="Low complexity" evidence="5">
    <location>
        <begin position="339"/>
        <end position="361"/>
    </location>
</feature>
<dbReference type="VEuPathDB" id="CryptoDB:Cvel_21088"/>
<keyword evidence="2 4" id="KW-0863">Zinc-finger</keyword>
<protein>
    <recommendedName>
        <fullName evidence="6">RING-type domain-containing protein</fullName>
    </recommendedName>
</protein>
<evidence type="ECO:0000256" key="4">
    <source>
        <dbReference type="PROSITE-ProRule" id="PRU00175"/>
    </source>
</evidence>
<accession>A0A0G4GAY9</accession>
<dbReference type="Gene3D" id="3.30.40.10">
    <property type="entry name" value="Zinc/RING finger domain, C3HC4 (zinc finger)"/>
    <property type="match status" value="1"/>
</dbReference>
<feature type="compositionally biased region" description="Basic residues" evidence="5">
    <location>
        <begin position="367"/>
        <end position="381"/>
    </location>
</feature>